<gene>
    <name evidence="5" type="ORF">PSON_ATCC_30995.1.T1780051</name>
</gene>
<evidence type="ECO:0000256" key="3">
    <source>
        <dbReference type="SAM" id="MobiDB-lite"/>
    </source>
</evidence>
<dbReference type="InterPro" id="IPR003653">
    <property type="entry name" value="Peptidase_C48_C"/>
</dbReference>
<dbReference type="AlphaFoldDB" id="A0A8S1RHQ6"/>
<proteinExistence type="predicted"/>
<reference evidence="5" key="1">
    <citation type="submission" date="2021-01" db="EMBL/GenBank/DDBJ databases">
        <authorList>
            <consortium name="Genoscope - CEA"/>
            <person name="William W."/>
        </authorList>
    </citation>
    <scope>NUCLEOTIDE SEQUENCE</scope>
</reference>
<evidence type="ECO:0000313" key="5">
    <source>
        <dbReference type="EMBL" id="CAD8127618.1"/>
    </source>
</evidence>
<keyword evidence="2" id="KW-0378">Hydrolase</keyword>
<evidence type="ECO:0000256" key="1">
    <source>
        <dbReference type="ARBA" id="ARBA00022670"/>
    </source>
</evidence>
<name>A0A8S1RHQ6_9CILI</name>
<dbReference type="EMBL" id="CAJJDN010000178">
    <property type="protein sequence ID" value="CAD8127618.1"/>
    <property type="molecule type" value="Genomic_DNA"/>
</dbReference>
<dbReference type="Pfam" id="PF02902">
    <property type="entry name" value="Peptidase_C48"/>
    <property type="match status" value="1"/>
</dbReference>
<feature type="domain" description="Ubiquitin-like protease family profile" evidence="4">
    <location>
        <begin position="264"/>
        <end position="335"/>
    </location>
</feature>
<dbReference type="GO" id="GO:0008234">
    <property type="term" value="F:cysteine-type peptidase activity"/>
    <property type="evidence" value="ECO:0007669"/>
    <property type="project" value="InterPro"/>
</dbReference>
<keyword evidence="6" id="KW-1185">Reference proteome</keyword>
<feature type="region of interest" description="Disordered" evidence="3">
    <location>
        <begin position="1"/>
        <end position="27"/>
    </location>
</feature>
<accession>A0A8S1RHQ6</accession>
<dbReference type="GO" id="GO:0006508">
    <property type="term" value="P:proteolysis"/>
    <property type="evidence" value="ECO:0007669"/>
    <property type="project" value="UniProtKB-KW"/>
</dbReference>
<evidence type="ECO:0000256" key="2">
    <source>
        <dbReference type="ARBA" id="ARBA00022801"/>
    </source>
</evidence>
<protein>
    <recommendedName>
        <fullName evidence="4">Ubiquitin-like protease family profile domain-containing protein</fullName>
    </recommendedName>
</protein>
<organism evidence="5 6">
    <name type="scientific">Paramecium sonneborni</name>
    <dbReference type="NCBI Taxonomy" id="65129"/>
    <lineage>
        <taxon>Eukaryota</taxon>
        <taxon>Sar</taxon>
        <taxon>Alveolata</taxon>
        <taxon>Ciliophora</taxon>
        <taxon>Intramacronucleata</taxon>
        <taxon>Oligohymenophorea</taxon>
        <taxon>Peniculida</taxon>
        <taxon>Parameciidae</taxon>
        <taxon>Paramecium</taxon>
    </lineage>
</organism>
<dbReference type="Proteomes" id="UP000692954">
    <property type="component" value="Unassembled WGS sequence"/>
</dbReference>
<evidence type="ECO:0000259" key="4">
    <source>
        <dbReference type="Pfam" id="PF02902"/>
    </source>
</evidence>
<sequence length="371" mass="44215">MQQFQRLNSEQTTFRCNPSQKPKNINPSHYISQNKKIKFLDCPIQENQSDVDFKKYMEERLKIFQKNISDSLNPYNIIHHDSRNNQINKQNFQQQTLFFPGLCFFESISNLKQLEEEQKKLPYDEIKLNDQLIMILRYHTIEIYDQHGQKIETKKSFPFVNQPVSKDIKYNQIIGQKDEQLLKQSGNFVTSNIVDSYANYLYFSLKADDRKMYKRTFIFCSDFITNCTIKKEKNEVKCINFGISTKIQFLWQITIYIGFCVKLDLDSNTLEIYDSIRKMPSAYERLQNFLQTIFSEIKRNQQTFMIKIIENFPQQQDWYSCGYFSCIALNYLCKSQINMGCDVQEKYISKGEMKQILKDLLIEDNCYNDIV</sequence>
<dbReference type="OrthoDB" id="307195at2759"/>
<comment type="caution">
    <text evidence="5">The sequence shown here is derived from an EMBL/GenBank/DDBJ whole genome shotgun (WGS) entry which is preliminary data.</text>
</comment>
<keyword evidence="1" id="KW-0645">Protease</keyword>
<evidence type="ECO:0000313" key="6">
    <source>
        <dbReference type="Proteomes" id="UP000692954"/>
    </source>
</evidence>